<reference evidence="2" key="1">
    <citation type="submission" date="2021-02" db="EMBL/GenBank/DDBJ databases">
        <authorList>
            <person name="Nowell W R."/>
        </authorList>
    </citation>
    <scope>NUCLEOTIDE SEQUENCE</scope>
</reference>
<feature type="non-terminal residue" evidence="2">
    <location>
        <position position="1"/>
    </location>
</feature>
<evidence type="ECO:0000313" key="2">
    <source>
        <dbReference type="EMBL" id="CAF5048680.1"/>
    </source>
</evidence>
<name>A0A8S3DVU9_9BILA</name>
<evidence type="ECO:0000313" key="3">
    <source>
        <dbReference type="Proteomes" id="UP000676336"/>
    </source>
</evidence>
<keyword evidence="1" id="KW-1133">Transmembrane helix</keyword>
<dbReference type="Proteomes" id="UP000676336">
    <property type="component" value="Unassembled WGS sequence"/>
</dbReference>
<gene>
    <name evidence="2" type="ORF">SMN809_LOCUS59068</name>
</gene>
<accession>A0A8S3DVU9</accession>
<dbReference type="AlphaFoldDB" id="A0A8S3DVU9"/>
<feature type="transmembrane region" description="Helical" evidence="1">
    <location>
        <begin position="27"/>
        <end position="48"/>
    </location>
</feature>
<protein>
    <submittedName>
        <fullName evidence="2">Uncharacterized protein</fullName>
    </submittedName>
</protein>
<keyword evidence="1" id="KW-0472">Membrane</keyword>
<keyword evidence="1" id="KW-0812">Transmembrane</keyword>
<evidence type="ECO:0000256" key="1">
    <source>
        <dbReference type="SAM" id="Phobius"/>
    </source>
</evidence>
<sequence length="49" mass="5708">GGATLQDAYNLMRQCRGTTLFLIEYDVAIVGKMRLPFLFFFLIVWFLCD</sequence>
<organism evidence="2 3">
    <name type="scientific">Rotaria magnacalcarata</name>
    <dbReference type="NCBI Taxonomy" id="392030"/>
    <lineage>
        <taxon>Eukaryota</taxon>
        <taxon>Metazoa</taxon>
        <taxon>Spiralia</taxon>
        <taxon>Gnathifera</taxon>
        <taxon>Rotifera</taxon>
        <taxon>Eurotatoria</taxon>
        <taxon>Bdelloidea</taxon>
        <taxon>Philodinida</taxon>
        <taxon>Philodinidae</taxon>
        <taxon>Rotaria</taxon>
    </lineage>
</organism>
<proteinExistence type="predicted"/>
<dbReference type="EMBL" id="CAJOBI010224088">
    <property type="protein sequence ID" value="CAF5048680.1"/>
    <property type="molecule type" value="Genomic_DNA"/>
</dbReference>
<comment type="caution">
    <text evidence="2">The sequence shown here is derived from an EMBL/GenBank/DDBJ whole genome shotgun (WGS) entry which is preliminary data.</text>
</comment>